<evidence type="ECO:0000313" key="3">
    <source>
        <dbReference type="Proteomes" id="UP001596484"/>
    </source>
</evidence>
<dbReference type="Proteomes" id="UP001596484">
    <property type="component" value="Unassembled WGS sequence"/>
</dbReference>
<accession>A0ABW2S488</accession>
<reference evidence="3" key="1">
    <citation type="journal article" date="2019" name="Int. J. Syst. Evol. Microbiol.">
        <title>The Global Catalogue of Microorganisms (GCM) 10K type strain sequencing project: providing services to taxonomists for standard genome sequencing and annotation.</title>
        <authorList>
            <consortium name="The Broad Institute Genomics Platform"/>
            <consortium name="The Broad Institute Genome Sequencing Center for Infectious Disease"/>
            <person name="Wu L."/>
            <person name="Ma J."/>
        </authorList>
    </citation>
    <scope>NUCLEOTIDE SEQUENCE [LARGE SCALE GENOMIC DNA]</scope>
    <source>
        <strain evidence="3">ICMP 19430</strain>
    </source>
</reference>
<dbReference type="SMART" id="SM00318">
    <property type="entry name" value="SNc"/>
    <property type="match status" value="1"/>
</dbReference>
<evidence type="ECO:0000313" key="2">
    <source>
        <dbReference type="EMBL" id="MFC7450648.1"/>
    </source>
</evidence>
<dbReference type="PROSITE" id="PS50830">
    <property type="entry name" value="TNASE_3"/>
    <property type="match status" value="1"/>
</dbReference>
<comment type="caution">
    <text evidence="2">The sequence shown here is derived from an EMBL/GenBank/DDBJ whole genome shotgun (WGS) entry which is preliminary data.</text>
</comment>
<dbReference type="InterPro" id="IPR035437">
    <property type="entry name" value="SNase_OB-fold_sf"/>
</dbReference>
<dbReference type="SUPFAM" id="SSF50199">
    <property type="entry name" value="Staphylococcal nuclease"/>
    <property type="match status" value="1"/>
</dbReference>
<feature type="domain" description="TNase-like" evidence="1">
    <location>
        <begin position="42"/>
        <end position="177"/>
    </location>
</feature>
<keyword evidence="3" id="KW-1185">Reference proteome</keyword>
<evidence type="ECO:0000259" key="1">
    <source>
        <dbReference type="PROSITE" id="PS50830"/>
    </source>
</evidence>
<protein>
    <submittedName>
        <fullName evidence="2">Thermonuclease family protein</fullName>
    </submittedName>
</protein>
<gene>
    <name evidence="2" type="ORF">ACFQS9_22365</name>
</gene>
<sequence>MNAPAPRRKWILALGVGACVAVGVALVAANRWTTTEPAARVDPREMTVEYVYDGDTVRARDDDGELTVRVLGIDTPETVKAGYTVGCWGPESTVYARATLDGVAVQVSIDPLADAVDDYGRTLAYLTLPDGSDYGIGAVRAGMAKAYAYGREPARLTEDIARAEDEARFEGTGLWGPPCRGVTDSVSLEGN</sequence>
<dbReference type="InterPro" id="IPR016071">
    <property type="entry name" value="Staphylococal_nuclease_OB-fold"/>
</dbReference>
<dbReference type="EMBL" id="JBHTCS010000028">
    <property type="protein sequence ID" value="MFC7450648.1"/>
    <property type="molecule type" value="Genomic_DNA"/>
</dbReference>
<proteinExistence type="predicted"/>
<dbReference type="Gene3D" id="2.40.50.90">
    <property type="match status" value="1"/>
</dbReference>
<dbReference type="Pfam" id="PF00565">
    <property type="entry name" value="SNase"/>
    <property type="match status" value="1"/>
</dbReference>
<name>A0ABW2S488_9NOCA</name>
<organism evidence="2 3">
    <name type="scientific">Rhodococcus daqingensis</name>
    <dbReference type="NCBI Taxonomy" id="2479363"/>
    <lineage>
        <taxon>Bacteria</taxon>
        <taxon>Bacillati</taxon>
        <taxon>Actinomycetota</taxon>
        <taxon>Actinomycetes</taxon>
        <taxon>Mycobacteriales</taxon>
        <taxon>Nocardiaceae</taxon>
        <taxon>Rhodococcus</taxon>
    </lineage>
</organism>
<dbReference type="RefSeq" id="WP_378408748.1">
    <property type="nucleotide sequence ID" value="NZ_JBHTCS010000028.1"/>
</dbReference>